<dbReference type="GO" id="GO:0016874">
    <property type="term" value="F:ligase activity"/>
    <property type="evidence" value="ECO:0007669"/>
    <property type="project" value="UniProtKB-KW"/>
</dbReference>
<evidence type="ECO:0000256" key="7">
    <source>
        <dbReference type="ARBA" id="ARBA00022840"/>
    </source>
</evidence>
<evidence type="ECO:0000256" key="5">
    <source>
        <dbReference type="ARBA" id="ARBA00022785"/>
    </source>
</evidence>
<dbReference type="CDD" id="cd01995">
    <property type="entry name" value="QueC-like"/>
    <property type="match status" value="1"/>
</dbReference>
<comment type="catalytic activity">
    <reaction evidence="10">
        <text>7-carboxy-7-carbaguanine + NH4(+) + 2 ATP = 7-cyano-7-carbaguanine + 2 AMP + 2 diphosphate + 2 H(+)</text>
        <dbReference type="Rhea" id="RHEA:27982"/>
        <dbReference type="ChEBI" id="CHEBI:15378"/>
        <dbReference type="ChEBI" id="CHEBI:28938"/>
        <dbReference type="ChEBI" id="CHEBI:30616"/>
        <dbReference type="ChEBI" id="CHEBI:33019"/>
        <dbReference type="ChEBI" id="CHEBI:45075"/>
        <dbReference type="ChEBI" id="CHEBI:61036"/>
        <dbReference type="ChEBI" id="CHEBI:456215"/>
        <dbReference type="EC" id="6.3.4.20"/>
    </reaction>
</comment>
<dbReference type="GO" id="GO:0005524">
    <property type="term" value="F:ATP binding"/>
    <property type="evidence" value="ECO:0007669"/>
    <property type="project" value="UniProtKB-KW"/>
</dbReference>
<evidence type="ECO:0000256" key="6">
    <source>
        <dbReference type="ARBA" id="ARBA00022833"/>
    </source>
</evidence>
<sequence>MTELVLLSGGIDSVTLLHLKHSEGASLHALFIDYGQRAGREELRAASIHSNKLGVPLQRLDMGAVGDAFRAGQTQRLHVPLPHRNLVALALGMSYATQIGATCLHLALNRDDSDAYPSASPLFVQSFNNLARSLGDIAVHTPLAELNKVQVIELAIKLGINLRDTYSCLLGYAKPCGHCPQCLQRRAALLAANVEGVD</sequence>
<organism evidence="11 12">
    <name type="scientific">Sulfuriferula multivorans</name>
    <dbReference type="NCBI Taxonomy" id="1559896"/>
    <lineage>
        <taxon>Bacteria</taxon>
        <taxon>Pseudomonadati</taxon>
        <taxon>Pseudomonadota</taxon>
        <taxon>Betaproteobacteria</taxon>
        <taxon>Nitrosomonadales</taxon>
        <taxon>Sulfuricellaceae</taxon>
        <taxon>Sulfuriferula</taxon>
    </lineage>
</organism>
<keyword evidence="6" id="KW-0862">Zinc</keyword>
<dbReference type="AlphaFoldDB" id="A0A401JDT1"/>
<keyword evidence="4" id="KW-0547">Nucleotide-binding</keyword>
<dbReference type="GO" id="GO:0046872">
    <property type="term" value="F:metal ion binding"/>
    <property type="evidence" value="ECO:0007669"/>
    <property type="project" value="UniProtKB-KW"/>
</dbReference>
<evidence type="ECO:0000313" key="12">
    <source>
        <dbReference type="Proteomes" id="UP000286806"/>
    </source>
</evidence>
<dbReference type="Gene3D" id="3.40.50.620">
    <property type="entry name" value="HUPs"/>
    <property type="match status" value="1"/>
</dbReference>
<evidence type="ECO:0000256" key="10">
    <source>
        <dbReference type="ARBA" id="ARBA00047890"/>
    </source>
</evidence>
<evidence type="ECO:0000313" key="11">
    <source>
        <dbReference type="EMBL" id="GBL45727.1"/>
    </source>
</evidence>
<keyword evidence="3" id="KW-0479">Metal-binding</keyword>
<accession>A0A401JDT1</accession>
<evidence type="ECO:0000256" key="9">
    <source>
        <dbReference type="ARBA" id="ARBA00039149"/>
    </source>
</evidence>
<dbReference type="Pfam" id="PF06508">
    <property type="entry name" value="QueC"/>
    <property type="match status" value="1"/>
</dbReference>
<dbReference type="InterPro" id="IPR014729">
    <property type="entry name" value="Rossmann-like_a/b/a_fold"/>
</dbReference>
<dbReference type="Proteomes" id="UP000286806">
    <property type="component" value="Unassembled WGS sequence"/>
</dbReference>
<reference evidence="11 12" key="1">
    <citation type="journal article" date="2019" name="Front. Microbiol.">
        <title>Genomes of Neutrophilic Sulfur-Oxidizing Chemolithoautotrophs Representing 9 Proteobacterial Species From 8 Genera.</title>
        <authorList>
            <person name="Watanabe T."/>
            <person name="Kojima H."/>
            <person name="Umezawa K."/>
            <person name="Hori C."/>
            <person name="Takasuka T.E."/>
            <person name="Kato Y."/>
            <person name="Fukui M."/>
        </authorList>
    </citation>
    <scope>NUCLEOTIDE SEQUENCE [LARGE SCALE GENOMIC DNA]</scope>
    <source>
        <strain evidence="11 12">TTN</strain>
    </source>
</reference>
<comment type="pathway">
    <text evidence="1">Purine metabolism; 7-cyano-7-deazaguanine biosynthesis.</text>
</comment>
<dbReference type="PANTHER" id="PTHR42914">
    <property type="entry name" value="7-CYANO-7-DEAZAGUANINE SYNTHASE"/>
    <property type="match status" value="1"/>
</dbReference>
<comment type="similarity">
    <text evidence="8">Belongs to the QueC family.</text>
</comment>
<dbReference type="EMBL" id="BGOW01000014">
    <property type="protein sequence ID" value="GBL45727.1"/>
    <property type="molecule type" value="Genomic_DNA"/>
</dbReference>
<dbReference type="GO" id="GO:0008616">
    <property type="term" value="P:tRNA queuosine(34) biosynthetic process"/>
    <property type="evidence" value="ECO:0007669"/>
    <property type="project" value="UniProtKB-KW"/>
</dbReference>
<comment type="caution">
    <text evidence="11">The sequence shown here is derived from an EMBL/GenBank/DDBJ whole genome shotgun (WGS) entry which is preliminary data.</text>
</comment>
<gene>
    <name evidence="11" type="ORF">SFMTTN_1538</name>
</gene>
<keyword evidence="7" id="KW-0067">ATP-binding</keyword>
<evidence type="ECO:0000256" key="8">
    <source>
        <dbReference type="ARBA" id="ARBA00037993"/>
    </source>
</evidence>
<name>A0A401JDT1_9PROT</name>
<keyword evidence="12" id="KW-1185">Reference proteome</keyword>
<evidence type="ECO:0000256" key="2">
    <source>
        <dbReference type="ARBA" id="ARBA00022598"/>
    </source>
</evidence>
<proteinExistence type="inferred from homology"/>
<dbReference type="OrthoDB" id="5296146at2"/>
<dbReference type="PANTHER" id="PTHR42914:SF1">
    <property type="entry name" value="7-CYANO-7-DEAZAGUANINE SYNTHASE"/>
    <property type="match status" value="1"/>
</dbReference>
<keyword evidence="2" id="KW-0436">Ligase</keyword>
<evidence type="ECO:0000256" key="4">
    <source>
        <dbReference type="ARBA" id="ARBA00022741"/>
    </source>
</evidence>
<dbReference type="SUPFAM" id="SSF52402">
    <property type="entry name" value="Adenine nucleotide alpha hydrolases-like"/>
    <property type="match status" value="1"/>
</dbReference>
<dbReference type="EC" id="6.3.4.20" evidence="9"/>
<evidence type="ECO:0000256" key="3">
    <source>
        <dbReference type="ARBA" id="ARBA00022723"/>
    </source>
</evidence>
<keyword evidence="5" id="KW-0671">Queuosine biosynthesis</keyword>
<protein>
    <recommendedName>
        <fullName evidence="9">7-cyano-7-deazaguanine synthase</fullName>
        <ecNumber evidence="9">6.3.4.20</ecNumber>
    </recommendedName>
</protein>
<dbReference type="PIRSF" id="PIRSF006293">
    <property type="entry name" value="ExsB"/>
    <property type="match status" value="1"/>
</dbReference>
<evidence type="ECO:0000256" key="1">
    <source>
        <dbReference type="ARBA" id="ARBA00005061"/>
    </source>
</evidence>
<dbReference type="InterPro" id="IPR018317">
    <property type="entry name" value="QueC"/>
</dbReference>
<dbReference type="RefSeq" id="WP_124704533.1">
    <property type="nucleotide sequence ID" value="NZ_BGOW01000014.1"/>
</dbReference>